<keyword evidence="2" id="KW-0560">Oxidoreductase</keyword>
<dbReference type="PANTHER" id="PTHR44196">
    <property type="entry name" value="DEHYDROGENASE/REDUCTASE SDR FAMILY MEMBER 7B"/>
    <property type="match status" value="1"/>
</dbReference>
<evidence type="ECO:0000256" key="1">
    <source>
        <dbReference type="ARBA" id="ARBA00006484"/>
    </source>
</evidence>
<evidence type="ECO:0000259" key="3">
    <source>
        <dbReference type="SMART" id="SM00822"/>
    </source>
</evidence>
<accession>A0ABS6BJQ4</accession>
<dbReference type="InterPro" id="IPR057326">
    <property type="entry name" value="KR_dom"/>
</dbReference>
<evidence type="ECO:0000256" key="2">
    <source>
        <dbReference type="ARBA" id="ARBA00023002"/>
    </source>
</evidence>
<dbReference type="SMART" id="SM00822">
    <property type="entry name" value="PKS_KR"/>
    <property type="match status" value="1"/>
</dbReference>
<dbReference type="Pfam" id="PF00106">
    <property type="entry name" value="adh_short"/>
    <property type="match status" value="1"/>
</dbReference>
<comment type="similarity">
    <text evidence="1">Belongs to the short-chain dehydrogenases/reductases (SDR) family.</text>
</comment>
<dbReference type="RefSeq" id="WP_216322975.1">
    <property type="nucleotide sequence ID" value="NZ_JAHKRT010000003.1"/>
</dbReference>
<dbReference type="EMBL" id="JAHKRT010000003">
    <property type="protein sequence ID" value="MBU3077857.1"/>
    <property type="molecule type" value="Genomic_DNA"/>
</dbReference>
<dbReference type="InterPro" id="IPR002347">
    <property type="entry name" value="SDR_fam"/>
</dbReference>
<organism evidence="4 5">
    <name type="scientific">Sphingomonas quercus</name>
    <dbReference type="NCBI Taxonomy" id="2842451"/>
    <lineage>
        <taxon>Bacteria</taxon>
        <taxon>Pseudomonadati</taxon>
        <taxon>Pseudomonadota</taxon>
        <taxon>Alphaproteobacteria</taxon>
        <taxon>Sphingomonadales</taxon>
        <taxon>Sphingomonadaceae</taxon>
        <taxon>Sphingomonas</taxon>
    </lineage>
</organism>
<protein>
    <submittedName>
        <fullName evidence="4">SDR family NAD(P)-dependent oxidoreductase</fullName>
    </submittedName>
</protein>
<sequence>MDIAGKRILITGGSSGIGLEMARRMLQAGGRLVITGRRTAALGEALAMLAEAGEVTGLAADVATSEGRAETIAASLKALGGLDILVNNAGIVRGGRLEDVGEDEIRAMIEVDLTAPILLTRAALPALRASGAGLVVNISSGIGQVALPFYTTYAAVKAGIAHFGEALRRELAGEGISVLNAFPTATATPMMASANVPSAGLESVEEVAAEIVQAIIEDRREVVRGGPERLALVARNRTEPDAVDAEMRERKAAIAERARAHIAL</sequence>
<comment type="caution">
    <text evidence="4">The sequence shown here is derived from an EMBL/GenBank/DDBJ whole genome shotgun (WGS) entry which is preliminary data.</text>
</comment>
<proteinExistence type="inferred from homology"/>
<gene>
    <name evidence="4" type="ORF">KOF26_08275</name>
</gene>
<keyword evidence="5" id="KW-1185">Reference proteome</keyword>
<reference evidence="4 5" key="1">
    <citation type="submission" date="2021-06" db="EMBL/GenBank/DDBJ databases">
        <title>Sphingomonas sp. XMGL2, whole genome shotgun sequencing project.</title>
        <authorList>
            <person name="Zhao G."/>
            <person name="Shen L."/>
        </authorList>
    </citation>
    <scope>NUCLEOTIDE SEQUENCE [LARGE SCALE GENOMIC DNA]</scope>
    <source>
        <strain evidence="4 5">XMGL2</strain>
    </source>
</reference>
<evidence type="ECO:0000313" key="4">
    <source>
        <dbReference type="EMBL" id="MBU3077857.1"/>
    </source>
</evidence>
<feature type="domain" description="Ketoreductase" evidence="3">
    <location>
        <begin position="6"/>
        <end position="185"/>
    </location>
</feature>
<evidence type="ECO:0000313" key="5">
    <source>
        <dbReference type="Proteomes" id="UP000776276"/>
    </source>
</evidence>
<dbReference type="PANTHER" id="PTHR44196:SF1">
    <property type="entry name" value="DEHYDROGENASE_REDUCTASE SDR FAMILY MEMBER 7B"/>
    <property type="match status" value="1"/>
</dbReference>
<name>A0ABS6BJQ4_9SPHN</name>
<dbReference type="Proteomes" id="UP000776276">
    <property type="component" value="Unassembled WGS sequence"/>
</dbReference>
<dbReference type="CDD" id="cd05233">
    <property type="entry name" value="SDR_c"/>
    <property type="match status" value="1"/>
</dbReference>